<reference evidence="2 3" key="1">
    <citation type="submission" date="2017-10" db="EMBL/GenBank/DDBJ databases">
        <title>Nyctiphanis sp. nov., isolated from the stomach of the euphausiid Nyctiphanes simplex (Hansen, 1911) in the Gulf of California.</title>
        <authorList>
            <person name="Gomez-Gil B."/>
            <person name="Aguilar-Mendez M."/>
            <person name="Lopez-Cortes A."/>
            <person name="Gomez-Gutierrez J."/>
            <person name="Roque A."/>
            <person name="Lang E."/>
            <person name="Gonzalez-Castillo A."/>
        </authorList>
    </citation>
    <scope>NUCLEOTIDE SEQUENCE [LARGE SCALE GENOMIC DNA]</scope>
    <source>
        <strain evidence="2 3">CAIM 600</strain>
    </source>
</reference>
<evidence type="ECO:0000256" key="1">
    <source>
        <dbReference type="SAM" id="MobiDB-lite"/>
    </source>
</evidence>
<gene>
    <name evidence="2" type="ORF">CS022_21585</name>
</gene>
<feature type="compositionally biased region" description="Basic and acidic residues" evidence="1">
    <location>
        <begin position="21"/>
        <end position="37"/>
    </location>
</feature>
<evidence type="ECO:0000313" key="2">
    <source>
        <dbReference type="EMBL" id="RXJ71141.1"/>
    </source>
</evidence>
<evidence type="ECO:0000313" key="3">
    <source>
        <dbReference type="Proteomes" id="UP000290287"/>
    </source>
</evidence>
<comment type="caution">
    <text evidence="2">The sequence shown here is derived from an EMBL/GenBank/DDBJ whole genome shotgun (WGS) entry which is preliminary data.</text>
</comment>
<protein>
    <submittedName>
        <fullName evidence="2">Uncharacterized protein</fullName>
    </submittedName>
</protein>
<organism evidence="2 3">
    <name type="scientific">Veronia nyctiphanis</name>
    <dbReference type="NCBI Taxonomy" id="1278244"/>
    <lineage>
        <taxon>Bacteria</taxon>
        <taxon>Pseudomonadati</taxon>
        <taxon>Pseudomonadota</taxon>
        <taxon>Gammaproteobacteria</taxon>
        <taxon>Vibrionales</taxon>
        <taxon>Vibrionaceae</taxon>
        <taxon>Veronia</taxon>
    </lineage>
</organism>
<accession>A0A4Q0YQ31</accession>
<dbReference type="EMBL" id="PEIB01000040">
    <property type="protein sequence ID" value="RXJ71141.1"/>
    <property type="molecule type" value="Genomic_DNA"/>
</dbReference>
<keyword evidence="3" id="KW-1185">Reference proteome</keyword>
<dbReference type="AlphaFoldDB" id="A0A4Q0YQ31"/>
<dbReference type="Proteomes" id="UP000290287">
    <property type="component" value="Unassembled WGS sequence"/>
</dbReference>
<dbReference type="RefSeq" id="WP_129123980.1">
    <property type="nucleotide sequence ID" value="NZ_PEIB01000040.1"/>
</dbReference>
<name>A0A4Q0YQ31_9GAMM</name>
<proteinExistence type="predicted"/>
<feature type="region of interest" description="Disordered" evidence="1">
    <location>
        <begin position="1"/>
        <end position="59"/>
    </location>
</feature>
<sequence>MAIATAPTKKNNEVNNLIDNEQGKNKEDNIQSKKQERSINAVKNSRQAPGLNPVNRLSQEDFNKRLVNVDQTSSPLHNRAIRDTSLRSLASQVGSAVVTGGVGGLITYAPSFGFKAFLDQYINDNWPSGPVGEALKPAVPYISNTMAGMRHVFGQALAAWGTNALGRKIGFGGQYDYKPGENPAGAIKRAFVGTVGTAATEYLIGKMQKDLPFGYFIGSIGGGAELDQADKAIRAAQNGTYNARNFGDSFSLGAQKFGYGAAAAFATGATAQLAKGLAGGQYKSLKNADPVELANVFSKIGGLKEVLSRGAAGLTGTAMIDAIGQGSSSPYAKAAGFIGAWMFRDEIRKAPGFAQDVIKSAYKAAQGGGFNLNGIDNDGLDSDDAINMQDFNNLNRARREIGEKGVEALQRLGQAMVKSGLTQEQAIASFNRFLKDGKKLTSRQEKDLEQLVQDMEKGKIPNKEPSNNALIPQTPQSRQAARLFNQEVGKNNKNVTAWPEGSIAEFGQQSAVKQWWQSGKGAWGFGKNNSKNQFDGGYAVSVDNKFVTSSLGSEWSGYNGHATYNKNGTPLMLTLESNAGTNGVHNWVWSEGNGRWNKTDTISFENFNHRRLSAGGQYVDPERQLFNQTKDKSSLYSKEGSWKDALNRDSLHSGWSAWRNGDANEGWKWGENGEGGYAIPVNQAWINNNFGDGNDWGTGTSRAAGWVYYDSDGNPKGAQLFNKTAPYNYEYVQMDYNGDGIHESVPIEVTYTHLKNEL</sequence>